<protein>
    <submittedName>
        <fullName evidence="1">Uncharacterized protein</fullName>
    </submittedName>
</protein>
<accession>A0A0E9XKR9</accession>
<name>A0A0E9XKR9_ANGAN</name>
<reference evidence="1" key="1">
    <citation type="submission" date="2014-11" db="EMBL/GenBank/DDBJ databases">
        <authorList>
            <person name="Amaro Gonzalez C."/>
        </authorList>
    </citation>
    <scope>NUCLEOTIDE SEQUENCE</scope>
</reference>
<sequence>MILHHILKENTQLLHSPKLTVGHRKKLKYTKIERKLGLKCFKGCCK</sequence>
<dbReference type="EMBL" id="GBXM01006147">
    <property type="protein sequence ID" value="JAI02431.1"/>
    <property type="molecule type" value="Transcribed_RNA"/>
</dbReference>
<reference evidence="1" key="2">
    <citation type="journal article" date="2015" name="Fish Shellfish Immunol.">
        <title>Early steps in the European eel (Anguilla anguilla)-Vibrio vulnificus interaction in the gills: Role of the RtxA13 toxin.</title>
        <authorList>
            <person name="Callol A."/>
            <person name="Pajuelo D."/>
            <person name="Ebbesson L."/>
            <person name="Teles M."/>
            <person name="MacKenzie S."/>
            <person name="Amaro C."/>
        </authorList>
    </citation>
    <scope>NUCLEOTIDE SEQUENCE</scope>
</reference>
<dbReference type="AlphaFoldDB" id="A0A0E9XKR9"/>
<proteinExistence type="predicted"/>
<organism evidence="1">
    <name type="scientific">Anguilla anguilla</name>
    <name type="common">European freshwater eel</name>
    <name type="synonym">Muraena anguilla</name>
    <dbReference type="NCBI Taxonomy" id="7936"/>
    <lineage>
        <taxon>Eukaryota</taxon>
        <taxon>Metazoa</taxon>
        <taxon>Chordata</taxon>
        <taxon>Craniata</taxon>
        <taxon>Vertebrata</taxon>
        <taxon>Euteleostomi</taxon>
        <taxon>Actinopterygii</taxon>
        <taxon>Neopterygii</taxon>
        <taxon>Teleostei</taxon>
        <taxon>Anguilliformes</taxon>
        <taxon>Anguillidae</taxon>
        <taxon>Anguilla</taxon>
    </lineage>
</organism>
<evidence type="ECO:0000313" key="1">
    <source>
        <dbReference type="EMBL" id="JAI02431.1"/>
    </source>
</evidence>